<dbReference type="Proteomes" id="UP000245489">
    <property type="component" value="Unassembled WGS sequence"/>
</dbReference>
<feature type="domain" description="Glycosyltransferase subfamily 4-like N-terminal" evidence="1">
    <location>
        <begin position="13"/>
        <end position="224"/>
    </location>
</feature>
<evidence type="ECO:0000259" key="1">
    <source>
        <dbReference type="Pfam" id="PF13439"/>
    </source>
</evidence>
<evidence type="ECO:0000313" key="2">
    <source>
        <dbReference type="EMBL" id="PWK26185.1"/>
    </source>
</evidence>
<evidence type="ECO:0000313" key="3">
    <source>
        <dbReference type="Proteomes" id="UP000245489"/>
    </source>
</evidence>
<organism evidence="2 3">
    <name type="scientific">Arcicella aurantiaca</name>
    <dbReference type="NCBI Taxonomy" id="591202"/>
    <lineage>
        <taxon>Bacteria</taxon>
        <taxon>Pseudomonadati</taxon>
        <taxon>Bacteroidota</taxon>
        <taxon>Cytophagia</taxon>
        <taxon>Cytophagales</taxon>
        <taxon>Flectobacillaceae</taxon>
        <taxon>Arcicella</taxon>
    </lineage>
</organism>
<dbReference type="GO" id="GO:0016757">
    <property type="term" value="F:glycosyltransferase activity"/>
    <property type="evidence" value="ECO:0007669"/>
    <property type="project" value="UniProtKB-ARBA"/>
</dbReference>
<protein>
    <submittedName>
        <fullName evidence="2">Glycosyltransferase involved in cell wall biosynthesis</fullName>
    </submittedName>
</protein>
<dbReference type="SUPFAM" id="SSF53756">
    <property type="entry name" value="UDP-Glycosyltransferase/glycogen phosphorylase"/>
    <property type="match status" value="1"/>
</dbReference>
<dbReference type="PANTHER" id="PTHR12526">
    <property type="entry name" value="GLYCOSYLTRANSFERASE"/>
    <property type="match status" value="1"/>
</dbReference>
<keyword evidence="3" id="KW-1185">Reference proteome</keyword>
<gene>
    <name evidence="2" type="ORF">LV89_02666</name>
</gene>
<dbReference type="Gene3D" id="3.40.50.2000">
    <property type="entry name" value="Glycogen Phosphorylase B"/>
    <property type="match status" value="2"/>
</dbReference>
<dbReference type="CDD" id="cd03825">
    <property type="entry name" value="GT4_WcaC-like"/>
    <property type="match status" value="1"/>
</dbReference>
<comment type="caution">
    <text evidence="2">The sequence shown here is derived from an EMBL/GenBank/DDBJ whole genome shotgun (WGS) entry which is preliminary data.</text>
</comment>
<name>A0A316E864_9BACT</name>
<dbReference type="RefSeq" id="WP_109743473.1">
    <property type="nucleotide sequence ID" value="NZ_QGGO01000013.1"/>
</dbReference>
<keyword evidence="2" id="KW-0808">Transferase</keyword>
<sequence>MKILLLNTDDFTGGAAIACRRLLKALRTHTGVNAQMLVQESKSGQEGVVQLNNSWFSKKKAFLRFVAERLYFFFFEKSKEVRFLFNPAKFGMDISKNQDITNSDIIHLHWINFGFLSISSLQKLFKTQKPIVWTLHDMWAFTGGCHHSGECENYQKSCGNCDKFLKTPSDNDLSNQIWKDKTKAFEGANLTVITCSQWLGNRAKQSSLFKNVRVESIPNPIDIDVFHPIDKAKARQKFGLSEDKQYILFAAMRVDAVGKGFAYFAEALSILNARLLNLEAERRPNRTSNRSVGRIEIIVFGQAEASDFDSLPFKVNILGRLSDLSTIAHAYSAASVFVIPSLEENLPNTIMESMACGTPAVGFNVGGIPEMIEHETSGVPPTGYLAKYKSAEDLAKGIYWTLFESDYQSLAHNSRQKVLDNYSEKVVAEKYKRVYVSMS</sequence>
<dbReference type="InterPro" id="IPR028098">
    <property type="entry name" value="Glyco_trans_4-like_N"/>
</dbReference>
<dbReference type="Pfam" id="PF13692">
    <property type="entry name" value="Glyco_trans_1_4"/>
    <property type="match status" value="1"/>
</dbReference>
<dbReference type="AlphaFoldDB" id="A0A316E864"/>
<accession>A0A316E864</accession>
<dbReference type="PANTHER" id="PTHR12526:SF637">
    <property type="entry name" value="GLYCOSYLTRANSFERASE EPSF-RELATED"/>
    <property type="match status" value="1"/>
</dbReference>
<proteinExistence type="predicted"/>
<dbReference type="EMBL" id="QGGO01000013">
    <property type="protein sequence ID" value="PWK26185.1"/>
    <property type="molecule type" value="Genomic_DNA"/>
</dbReference>
<dbReference type="Pfam" id="PF13439">
    <property type="entry name" value="Glyco_transf_4"/>
    <property type="match status" value="1"/>
</dbReference>
<reference evidence="2 3" key="1">
    <citation type="submission" date="2018-05" db="EMBL/GenBank/DDBJ databases">
        <title>Genomic Encyclopedia of Archaeal and Bacterial Type Strains, Phase II (KMG-II): from individual species to whole genera.</title>
        <authorList>
            <person name="Goeker M."/>
        </authorList>
    </citation>
    <scope>NUCLEOTIDE SEQUENCE [LARGE SCALE GENOMIC DNA]</scope>
    <source>
        <strain evidence="2 3">DSM 22214</strain>
    </source>
</reference>
<dbReference type="OrthoDB" id="9768685at2"/>